<feature type="domain" description="Peptidase C19 ubiquitin carboxyl-terminal hydrolase" evidence="2">
    <location>
        <begin position="58"/>
        <end position="168"/>
    </location>
</feature>
<evidence type="ECO:0000313" key="3">
    <source>
        <dbReference type="EMBL" id="KAJ8484456.1"/>
    </source>
</evidence>
<dbReference type="SUPFAM" id="SSF54001">
    <property type="entry name" value="Cysteine proteinases"/>
    <property type="match status" value="1"/>
</dbReference>
<dbReference type="AlphaFoldDB" id="A0AAV8QRZ1"/>
<organism evidence="3 4">
    <name type="scientific">Ensete ventricosum</name>
    <name type="common">Abyssinian banana</name>
    <name type="synonym">Musa ensete</name>
    <dbReference type="NCBI Taxonomy" id="4639"/>
    <lineage>
        <taxon>Eukaryota</taxon>
        <taxon>Viridiplantae</taxon>
        <taxon>Streptophyta</taxon>
        <taxon>Embryophyta</taxon>
        <taxon>Tracheophyta</taxon>
        <taxon>Spermatophyta</taxon>
        <taxon>Magnoliopsida</taxon>
        <taxon>Liliopsida</taxon>
        <taxon>Zingiberales</taxon>
        <taxon>Musaceae</taxon>
        <taxon>Ensete</taxon>
    </lineage>
</organism>
<protein>
    <recommendedName>
        <fullName evidence="2">Peptidase C19 ubiquitin carboxyl-terminal hydrolase domain-containing protein</fullName>
    </recommendedName>
</protein>
<feature type="compositionally biased region" description="Low complexity" evidence="1">
    <location>
        <begin position="37"/>
        <end position="46"/>
    </location>
</feature>
<dbReference type="GO" id="GO:0004843">
    <property type="term" value="F:cysteine-type deubiquitinase activity"/>
    <property type="evidence" value="ECO:0007669"/>
    <property type="project" value="InterPro"/>
</dbReference>
<dbReference type="Proteomes" id="UP001222027">
    <property type="component" value="Unassembled WGS sequence"/>
</dbReference>
<evidence type="ECO:0000313" key="4">
    <source>
        <dbReference type="Proteomes" id="UP001222027"/>
    </source>
</evidence>
<dbReference type="Pfam" id="PF00443">
    <property type="entry name" value="UCH"/>
    <property type="match status" value="1"/>
</dbReference>
<dbReference type="InterPro" id="IPR001394">
    <property type="entry name" value="Peptidase_C19_UCH"/>
</dbReference>
<evidence type="ECO:0000256" key="1">
    <source>
        <dbReference type="SAM" id="MobiDB-lite"/>
    </source>
</evidence>
<feature type="region of interest" description="Disordered" evidence="1">
    <location>
        <begin position="1"/>
        <end position="54"/>
    </location>
</feature>
<proteinExistence type="predicted"/>
<keyword evidence="4" id="KW-1185">Reference proteome</keyword>
<dbReference type="InterPro" id="IPR038765">
    <property type="entry name" value="Papain-like_cys_pep_sf"/>
</dbReference>
<dbReference type="EMBL" id="JAQQAF010000005">
    <property type="protein sequence ID" value="KAJ8484456.1"/>
    <property type="molecule type" value="Genomic_DNA"/>
</dbReference>
<name>A0AAV8QRZ1_ENSVE</name>
<dbReference type="Gene3D" id="3.90.70.10">
    <property type="entry name" value="Cysteine proteinases"/>
    <property type="match status" value="1"/>
</dbReference>
<comment type="caution">
    <text evidence="3">The sequence shown here is derived from an EMBL/GenBank/DDBJ whole genome shotgun (WGS) entry which is preliminary data.</text>
</comment>
<dbReference type="GO" id="GO:0016579">
    <property type="term" value="P:protein deubiquitination"/>
    <property type="evidence" value="ECO:0007669"/>
    <property type="project" value="InterPro"/>
</dbReference>
<accession>A0AAV8QRZ1</accession>
<feature type="compositionally biased region" description="Low complexity" evidence="1">
    <location>
        <begin position="1"/>
        <end position="11"/>
    </location>
</feature>
<reference evidence="3 4" key="1">
    <citation type="submission" date="2022-12" db="EMBL/GenBank/DDBJ databases">
        <title>Chromosome-scale assembly of the Ensete ventricosum genome.</title>
        <authorList>
            <person name="Dussert Y."/>
            <person name="Stocks J."/>
            <person name="Wendawek A."/>
            <person name="Woldeyes F."/>
            <person name="Nichols R.A."/>
            <person name="Borrell J.S."/>
        </authorList>
    </citation>
    <scope>NUCLEOTIDE SEQUENCE [LARGE SCALE GENOMIC DNA]</scope>
    <source>
        <strain evidence="4">cv. Maze</strain>
        <tissue evidence="3">Seeds</tissue>
    </source>
</reference>
<gene>
    <name evidence="3" type="ORF">OPV22_016941</name>
</gene>
<sequence>MCWVASATASPTPRPSPSPLGTRLSINTSFKNRERSAPSASSSGRSLDPLALMGHSTRRPKKIHKCLVDFVEHFRWRRQEDAHEFLRYVINSYQNACLKIHKRSISGDDPKAEERSWSSTVMKEIFGRALLSQQSTSAAAVKKLWGQKADVYTRAPNVLVIQVKRFEGTHGAKN</sequence>
<evidence type="ECO:0000259" key="2">
    <source>
        <dbReference type="Pfam" id="PF00443"/>
    </source>
</evidence>